<dbReference type="GO" id="GO:0008234">
    <property type="term" value="F:cysteine-type peptidase activity"/>
    <property type="evidence" value="ECO:0007669"/>
    <property type="project" value="InterPro"/>
</dbReference>
<reference evidence="6 7" key="1">
    <citation type="submission" date="2019-08" db="EMBL/GenBank/DDBJ databases">
        <title>Draft genome sequences of two oriental melons (Cucumis melo L. var makuwa).</title>
        <authorList>
            <person name="Kwon S.-Y."/>
        </authorList>
    </citation>
    <scope>NUCLEOTIDE SEQUENCE [LARGE SCALE GENOMIC DNA]</scope>
    <source>
        <strain evidence="7">cv. SW 3</strain>
        <tissue evidence="6">Leaf</tissue>
    </source>
</reference>
<comment type="similarity">
    <text evidence="1">Belongs to the peptidase C48 family.</text>
</comment>
<feature type="region of interest" description="Disordered" evidence="4">
    <location>
        <begin position="834"/>
        <end position="871"/>
    </location>
</feature>
<dbReference type="InterPro" id="IPR004242">
    <property type="entry name" value="Transposase_21"/>
</dbReference>
<feature type="domain" description="Ubiquitin-like protease family profile" evidence="5">
    <location>
        <begin position="1037"/>
        <end position="1191"/>
    </location>
</feature>
<dbReference type="PANTHER" id="PTHR10775">
    <property type="entry name" value="OS08G0208400 PROTEIN"/>
    <property type="match status" value="1"/>
</dbReference>
<dbReference type="InterPro" id="IPR004252">
    <property type="entry name" value="Probable_transposase_24"/>
</dbReference>
<dbReference type="PANTHER" id="PTHR10775:SF182">
    <property type="entry name" value="TRANSPOSON, EN_SPM-LIKE, TRANSPOSASE-ASSOCIATED DOMAIN PROTEIN-RELATED"/>
    <property type="match status" value="1"/>
</dbReference>
<feature type="compositionally biased region" description="Basic and acidic residues" evidence="4">
    <location>
        <begin position="835"/>
        <end position="844"/>
    </location>
</feature>
<comment type="caution">
    <text evidence="6">The sequence shown here is derived from an EMBL/GenBank/DDBJ whole genome shotgun (WGS) entry which is preliminary data.</text>
</comment>
<keyword evidence="2" id="KW-0645">Protease</keyword>
<dbReference type="InterPro" id="IPR003653">
    <property type="entry name" value="Peptidase_C48_C"/>
</dbReference>
<evidence type="ECO:0000259" key="5">
    <source>
        <dbReference type="PROSITE" id="PS50600"/>
    </source>
</evidence>
<dbReference type="GO" id="GO:0006508">
    <property type="term" value="P:proteolysis"/>
    <property type="evidence" value="ECO:0007669"/>
    <property type="project" value="UniProtKB-KW"/>
</dbReference>
<evidence type="ECO:0000256" key="3">
    <source>
        <dbReference type="ARBA" id="ARBA00022801"/>
    </source>
</evidence>
<dbReference type="OrthoDB" id="1869436at2759"/>
<dbReference type="Proteomes" id="UP000321393">
    <property type="component" value="Unassembled WGS sequence"/>
</dbReference>
<proteinExistence type="inferred from homology"/>
<gene>
    <name evidence="6" type="ORF">E6C27_scaffold139G004940</name>
</gene>
<dbReference type="InterPro" id="IPR038765">
    <property type="entry name" value="Papain-like_cys_pep_sf"/>
</dbReference>
<dbReference type="Pfam" id="PF03004">
    <property type="entry name" value="Transposase_24"/>
    <property type="match status" value="1"/>
</dbReference>
<dbReference type="Gene3D" id="3.40.395.10">
    <property type="entry name" value="Adenoviral Proteinase, Chain A"/>
    <property type="match status" value="1"/>
</dbReference>
<evidence type="ECO:0000313" key="6">
    <source>
        <dbReference type="EMBL" id="KAA0031708.1"/>
    </source>
</evidence>
<organism evidence="6 7">
    <name type="scientific">Cucumis melo var. makuwa</name>
    <name type="common">Oriental melon</name>
    <dbReference type="NCBI Taxonomy" id="1194695"/>
    <lineage>
        <taxon>Eukaryota</taxon>
        <taxon>Viridiplantae</taxon>
        <taxon>Streptophyta</taxon>
        <taxon>Embryophyta</taxon>
        <taxon>Tracheophyta</taxon>
        <taxon>Spermatophyta</taxon>
        <taxon>Magnoliopsida</taxon>
        <taxon>eudicotyledons</taxon>
        <taxon>Gunneridae</taxon>
        <taxon>Pentapetalae</taxon>
        <taxon>rosids</taxon>
        <taxon>fabids</taxon>
        <taxon>Cucurbitales</taxon>
        <taxon>Cucurbitaceae</taxon>
        <taxon>Benincaseae</taxon>
        <taxon>Cucumis</taxon>
    </lineage>
</organism>
<keyword evidence="3" id="KW-0378">Hydrolase</keyword>
<dbReference type="PROSITE" id="PS50600">
    <property type="entry name" value="ULP_PROTEASE"/>
    <property type="match status" value="1"/>
</dbReference>
<evidence type="ECO:0000313" key="7">
    <source>
        <dbReference type="Proteomes" id="UP000321393"/>
    </source>
</evidence>
<sequence>MLLLSVQLLWIILVASFATVIIQSLAVNLGVITGPFESYAYARCEYFVGSFVVEISLHRLQVGEGKISKWSPHRRSSPPQPLSLDGLPTTPPPRHLSSLNELFKLSVTPHLLGCPGSMNWEWKRSFNLVFVMPKFSEVPNTFDNMFDDAKKPLFPGCKRFTKLSALVRLYNLKVRFGWSNASFSELLATISELLPENNKMPISIKDLADISRCPKCNISRWKTSKNSNEEIKGVAAKQLWYFPIVPRFLRMFKNSEYAKHLCWHANDRKVDGVLRHPADTPSWRRKYLMLTMLISGPKQPGYDINVYLAPLIDDLKLMWEEGVQCFDAHRNERFTLRAVLLWTINDFPAYGNLCGCSVKGSTRRLNEDISNDYWKRISAFYELTYWKKLHVRHCLDVMHIEKNVLMNIIGTLLDIPGKSKDGLSARLDLVEMNIRPELAPVSDGSRTYIPAACYTLSREEKVSICRTLSDLKAPKGYSSNFRSLVSLENLPLSGLKSHDCLVLMQQLLQLQYVEFYLTMWTITYQTMTLGKQARLEAGCSSVPSTEGVINKGKGTRGPTGMSEITRVSCDGHKRVVEYNELGQPIGESATKLKSFIGTIVQIHVPISYQSWKDVPTELKDKIYELIESSLTTKHVLPYKKDLEKLKDPPTEYSFIDREHWNIFVASRLTEQFEMVSNKGRERRKNNKYNHRMSQKGYANLTEEMKASTSNGELIDRALVWKKARTTKDGEIPDIDTKEVANKIDNLLISKCASHSMDNVTCDILSQAIEGNDPPGRIRGVGQYVTPGKYFHTAREKRKKVGKEEDYAEERARMAARILELEAELMKHKKVPEVATKGETDESKIKSQMASKSIDTSDDANDHDAKEENRQVLEDLTIEDLTIEKQDKVGEENKYVCASIETLTKVKDGTSCRLAIGTKDNVVGAGTIFDYYMDGDNVKVSVDMVTDGNCFVPVPTREGRTMLSQEVGSQLLWPRHLVIPLDEKMKSVYQADPRLPSLTLNTKRAPVTLRLLLWELDYIGSKIQIHVPAKVFGYERKCCIFLEALQEFCQMQPISTQCIDAFMFHLYKVMEENGTLGSYKFADAGSISVGISKEDRAQILNARLLGTDHRQILMFPYNSGNHWCLIAIDFSRGTAYWMDPLRNRINNDASDVVRMAFDISNKKKPVWRIIKCPKQGGIVECGYYVMRFMRDIILSSNRTIIEVMEGSTSTYSQDDLDVVRTEWAEFVNKYIFCSQSQRCLWNGGGKSMFRFINDLGSGERDGGSAKFMFKLNFDFRRGEGVGNWRGVIHLCLIMTLEGGSELLRLEMTWGAGGWD</sequence>
<evidence type="ECO:0000256" key="4">
    <source>
        <dbReference type="SAM" id="MobiDB-lite"/>
    </source>
</evidence>
<evidence type="ECO:0000256" key="2">
    <source>
        <dbReference type="ARBA" id="ARBA00022670"/>
    </source>
</evidence>
<dbReference type="EMBL" id="SSTE01022915">
    <property type="protein sequence ID" value="KAA0031708.1"/>
    <property type="molecule type" value="Genomic_DNA"/>
</dbReference>
<dbReference type="Pfam" id="PF02992">
    <property type="entry name" value="Transposase_21"/>
    <property type="match status" value="1"/>
</dbReference>
<evidence type="ECO:0000256" key="1">
    <source>
        <dbReference type="ARBA" id="ARBA00005234"/>
    </source>
</evidence>
<dbReference type="SUPFAM" id="SSF54001">
    <property type="entry name" value="Cysteine proteinases"/>
    <property type="match status" value="1"/>
</dbReference>
<accession>A0A5A7SM56</accession>
<protein>
    <recommendedName>
        <fullName evidence="5">Ubiquitin-like protease family profile domain-containing protein</fullName>
    </recommendedName>
</protein>
<feature type="compositionally biased region" description="Basic and acidic residues" evidence="4">
    <location>
        <begin position="859"/>
        <end position="871"/>
    </location>
</feature>
<dbReference type="Pfam" id="PF02902">
    <property type="entry name" value="Peptidase_C48"/>
    <property type="match status" value="1"/>
</dbReference>
<name>A0A5A7SM56_CUCMM</name>